<dbReference type="InterPro" id="IPR017517">
    <property type="entry name" value="Maleyloyr_isom"/>
</dbReference>
<gene>
    <name evidence="2" type="ORF">ATK74_1503</name>
</gene>
<dbReference type="RefSeq" id="WP_098460434.1">
    <property type="nucleotide sequence ID" value="NZ_PDJC01000001.1"/>
</dbReference>
<sequence>MSSCTDQPPAEVHRWLADATQRLLGHTIGISETEWHQPTALPGWTRAHLATHLARNADYLTNALSAVESGEPQPGRPTAADERRVLEEGADRSGLELQIDLDTSAGALQRAIDAVADWSTGTIALHGQICPLDRLPLARLNELEMHHYDLDPHRDLTAVDSEEAGWLLRWVIERRQQHPLPSVRLVGEGVEWELGTGEPRLEVRGTDIELWLWLSGRGRTDHVEGTDDLVLPLLS</sequence>
<dbReference type="NCBIfam" id="TIGR03083">
    <property type="entry name" value="maleylpyruvate isomerase family mycothiol-dependent enzyme"/>
    <property type="match status" value="1"/>
</dbReference>
<feature type="domain" description="Mycothiol-dependent maleylpyruvate isomerase metal-binding" evidence="1">
    <location>
        <begin position="16"/>
        <end position="150"/>
    </location>
</feature>
<keyword evidence="2" id="KW-0413">Isomerase</keyword>
<dbReference type="OrthoDB" id="5118203at2"/>
<dbReference type="Gene3D" id="1.20.120.450">
    <property type="entry name" value="dinb family like domain"/>
    <property type="match status" value="1"/>
</dbReference>
<comment type="caution">
    <text evidence="2">The sequence shown here is derived from an EMBL/GenBank/DDBJ whole genome shotgun (WGS) entry which is preliminary data.</text>
</comment>
<dbReference type="Proteomes" id="UP000226079">
    <property type="component" value="Unassembled WGS sequence"/>
</dbReference>
<reference evidence="2 3" key="1">
    <citation type="submission" date="2017-10" db="EMBL/GenBank/DDBJ databases">
        <title>Sequencing the genomes of 1000 actinobacteria strains.</title>
        <authorList>
            <person name="Klenk H.-P."/>
        </authorList>
    </citation>
    <scope>NUCLEOTIDE SEQUENCE [LARGE SCALE GENOMIC DNA]</scope>
    <source>
        <strain evidence="2 3">DSM 15597</strain>
    </source>
</reference>
<proteinExistence type="predicted"/>
<dbReference type="EMBL" id="PDJC01000001">
    <property type="protein sequence ID" value="PFG16948.1"/>
    <property type="molecule type" value="Genomic_DNA"/>
</dbReference>
<keyword evidence="2" id="KW-0670">Pyruvate</keyword>
<dbReference type="SUPFAM" id="SSF109854">
    <property type="entry name" value="DinB/YfiT-like putative metalloenzymes"/>
    <property type="match status" value="1"/>
</dbReference>
<dbReference type="AlphaFoldDB" id="A0A2A9CRF0"/>
<evidence type="ECO:0000259" key="1">
    <source>
        <dbReference type="Pfam" id="PF11716"/>
    </source>
</evidence>
<keyword evidence="3" id="KW-1185">Reference proteome</keyword>
<organism evidence="2 3">
    <name type="scientific">Propionicimonas paludicola</name>
    <dbReference type="NCBI Taxonomy" id="185243"/>
    <lineage>
        <taxon>Bacteria</taxon>
        <taxon>Bacillati</taxon>
        <taxon>Actinomycetota</taxon>
        <taxon>Actinomycetes</taxon>
        <taxon>Propionibacteriales</taxon>
        <taxon>Nocardioidaceae</taxon>
        <taxon>Propionicimonas</taxon>
    </lineage>
</organism>
<dbReference type="GO" id="GO:0046872">
    <property type="term" value="F:metal ion binding"/>
    <property type="evidence" value="ECO:0007669"/>
    <property type="project" value="InterPro"/>
</dbReference>
<accession>A0A2A9CRF0</accession>
<dbReference type="Pfam" id="PF11716">
    <property type="entry name" value="MDMPI_N"/>
    <property type="match status" value="1"/>
</dbReference>
<evidence type="ECO:0000313" key="3">
    <source>
        <dbReference type="Proteomes" id="UP000226079"/>
    </source>
</evidence>
<protein>
    <submittedName>
        <fullName evidence="2">Maleylpyruvate isomerase</fullName>
    </submittedName>
</protein>
<dbReference type="GO" id="GO:0016853">
    <property type="term" value="F:isomerase activity"/>
    <property type="evidence" value="ECO:0007669"/>
    <property type="project" value="UniProtKB-KW"/>
</dbReference>
<dbReference type="InterPro" id="IPR024344">
    <property type="entry name" value="MDMPI_metal-binding"/>
</dbReference>
<dbReference type="InterPro" id="IPR034660">
    <property type="entry name" value="DinB/YfiT-like"/>
</dbReference>
<evidence type="ECO:0000313" key="2">
    <source>
        <dbReference type="EMBL" id="PFG16948.1"/>
    </source>
</evidence>
<name>A0A2A9CRF0_9ACTN</name>